<dbReference type="Pfam" id="PF00534">
    <property type="entry name" value="Glycos_transf_1"/>
    <property type="match status" value="1"/>
</dbReference>
<proteinExistence type="predicted"/>
<evidence type="ECO:0000313" key="4">
    <source>
        <dbReference type="EMBL" id="MBB5598222.1"/>
    </source>
</evidence>
<reference evidence="4 5" key="1">
    <citation type="submission" date="2020-08" db="EMBL/GenBank/DDBJ databases">
        <title>Sequencing the genomes of 1000 actinobacteria strains.</title>
        <authorList>
            <person name="Klenk H.-P."/>
        </authorList>
    </citation>
    <scope>NUCLEOTIDE SEQUENCE [LARGE SCALE GENOMIC DNA]</scope>
    <source>
        <strain evidence="4 5">DSM 23694</strain>
    </source>
</reference>
<name>A0A7W9DBT4_9MICC</name>
<dbReference type="Proteomes" id="UP000523863">
    <property type="component" value="Unassembled WGS sequence"/>
</dbReference>
<dbReference type="InterPro" id="IPR050194">
    <property type="entry name" value="Glycosyltransferase_grp1"/>
</dbReference>
<dbReference type="EMBL" id="JACHBL010000001">
    <property type="protein sequence ID" value="MBB5598222.1"/>
    <property type="molecule type" value="Genomic_DNA"/>
</dbReference>
<comment type="caution">
    <text evidence="4">The sequence shown here is derived from an EMBL/GenBank/DDBJ whole genome shotgun (WGS) entry which is preliminary data.</text>
</comment>
<dbReference type="AlphaFoldDB" id="A0A7W9DBT4"/>
<accession>A0A7W9DBT4</accession>
<evidence type="ECO:0000256" key="1">
    <source>
        <dbReference type="ARBA" id="ARBA00021292"/>
    </source>
</evidence>
<sequence length="380" mass="41844">MARASVNEPMDAPRIAIAHDYLTQRGGAERVVLSMHKAFPEATIYTTLYDPEKTFPEFANANIVTSPLNAIPLFRRDHRLALPLLAPISSSFDVPADIVLTSSSGWAHGFAGSGRKIVYCHTPARWLYLRDHYLGDGNRSSPQSIALNFLAPFLKKWDQKHAQNLRNKYLANSTVVQQRIESTYGIHAPIIFPPHSLDTGGVQESVPEISQLVRGKYLLVVARLMKYKNVDKIIEATSALGVPLVIVGSGPEKSALESMAGETTVLLSDLTDAQLRSVYSGAKALIAASHEDFGITPLEAASWGIPTVALRKGGYLDTIVENETGLFFDEPQPNQIAEAIQGMFAREWDSSTIRSHADDFSEARFIDEIRDAVLKFSDHK</sequence>
<dbReference type="Gene3D" id="3.40.50.2000">
    <property type="entry name" value="Glycogen Phosphorylase B"/>
    <property type="match status" value="2"/>
</dbReference>
<organism evidence="4 5">
    <name type="scientific">Neomicrococcus lactis</name>
    <dbReference type="NCBI Taxonomy" id="732241"/>
    <lineage>
        <taxon>Bacteria</taxon>
        <taxon>Bacillati</taxon>
        <taxon>Actinomycetota</taxon>
        <taxon>Actinomycetes</taxon>
        <taxon>Micrococcales</taxon>
        <taxon>Micrococcaceae</taxon>
        <taxon>Neomicrococcus</taxon>
    </lineage>
</organism>
<dbReference type="PANTHER" id="PTHR45947">
    <property type="entry name" value="SULFOQUINOVOSYL TRANSFERASE SQD2"/>
    <property type="match status" value="1"/>
</dbReference>
<evidence type="ECO:0000313" key="5">
    <source>
        <dbReference type="Proteomes" id="UP000523863"/>
    </source>
</evidence>
<feature type="domain" description="Glycosyl transferase family 1" evidence="3">
    <location>
        <begin position="215"/>
        <end position="343"/>
    </location>
</feature>
<evidence type="ECO:0000259" key="3">
    <source>
        <dbReference type="Pfam" id="PF00534"/>
    </source>
</evidence>
<keyword evidence="5" id="KW-1185">Reference proteome</keyword>
<gene>
    <name evidence="4" type="ORF">BKA12_001302</name>
</gene>
<protein>
    <recommendedName>
        <fullName evidence="1">D-inositol 3-phosphate glycosyltransferase</fullName>
    </recommendedName>
</protein>
<dbReference type="InterPro" id="IPR001296">
    <property type="entry name" value="Glyco_trans_1"/>
</dbReference>
<evidence type="ECO:0000256" key="2">
    <source>
        <dbReference type="ARBA" id="ARBA00022679"/>
    </source>
</evidence>
<dbReference type="GO" id="GO:0016757">
    <property type="term" value="F:glycosyltransferase activity"/>
    <property type="evidence" value="ECO:0007669"/>
    <property type="project" value="InterPro"/>
</dbReference>
<dbReference type="PANTHER" id="PTHR45947:SF3">
    <property type="entry name" value="SULFOQUINOVOSYL TRANSFERASE SQD2"/>
    <property type="match status" value="1"/>
</dbReference>
<dbReference type="SUPFAM" id="SSF53756">
    <property type="entry name" value="UDP-Glycosyltransferase/glycogen phosphorylase"/>
    <property type="match status" value="1"/>
</dbReference>
<keyword evidence="2 4" id="KW-0808">Transferase</keyword>
<dbReference type="RefSeq" id="WP_246361614.1">
    <property type="nucleotide sequence ID" value="NZ_JACHBL010000001.1"/>
</dbReference>